<proteinExistence type="predicted"/>
<accession>A0A0G4HLE8</accession>
<gene>
    <name evidence="3" type="ORF">Cvel_7358</name>
</gene>
<feature type="chain" id="PRO_5005191584" evidence="2">
    <location>
        <begin position="20"/>
        <end position="791"/>
    </location>
</feature>
<feature type="compositionally biased region" description="Polar residues" evidence="1">
    <location>
        <begin position="484"/>
        <end position="505"/>
    </location>
</feature>
<reference evidence="3" key="1">
    <citation type="submission" date="2014-11" db="EMBL/GenBank/DDBJ databases">
        <authorList>
            <person name="Otto D Thomas"/>
            <person name="Naeem Raeece"/>
        </authorList>
    </citation>
    <scope>NUCLEOTIDE SEQUENCE</scope>
</reference>
<feature type="region of interest" description="Disordered" evidence="1">
    <location>
        <begin position="692"/>
        <end position="764"/>
    </location>
</feature>
<evidence type="ECO:0000256" key="2">
    <source>
        <dbReference type="SAM" id="SignalP"/>
    </source>
</evidence>
<evidence type="ECO:0000313" key="3">
    <source>
        <dbReference type="EMBL" id="CEM44984.1"/>
    </source>
</evidence>
<feature type="compositionally biased region" description="Acidic residues" evidence="1">
    <location>
        <begin position="508"/>
        <end position="518"/>
    </location>
</feature>
<feature type="region of interest" description="Disordered" evidence="1">
    <location>
        <begin position="106"/>
        <end position="154"/>
    </location>
</feature>
<dbReference type="EMBL" id="CDMZ01003067">
    <property type="protein sequence ID" value="CEM44984.1"/>
    <property type="molecule type" value="Genomic_DNA"/>
</dbReference>
<evidence type="ECO:0000256" key="1">
    <source>
        <dbReference type="SAM" id="MobiDB-lite"/>
    </source>
</evidence>
<feature type="compositionally biased region" description="Acidic residues" evidence="1">
    <location>
        <begin position="594"/>
        <end position="605"/>
    </location>
</feature>
<feature type="compositionally biased region" description="Basic residues" evidence="1">
    <location>
        <begin position="124"/>
        <end position="146"/>
    </location>
</feature>
<feature type="compositionally biased region" description="Basic and acidic residues" evidence="1">
    <location>
        <begin position="552"/>
        <end position="568"/>
    </location>
</feature>
<sequence length="791" mass="86219">MVSRLWIVLAFCVLVTGHAAEWDDRDQEGGGPLVLSPEAVSQFLLQRESMQGVRDQGSLMDEHMDRHDVDLGPVIPVKLQTLPNTPTPSGPVKATPAPHATFPEEEEALTQTRTLTHAAASRTRSSKHHHQKGSSRLRHKRGRHHQSFSEMSFEPASSPAAISVAVPSRLQSSLLSLGLHRLSPTAGNAPEVSPIPSPLAEFSVPNAPVVPQAEPEETETPTTQESVPYTAVPNDQDQAREGVQMQANQAQLLQESERESEGQAEEERESEGQTRMRRKKGLTLVADGGRGNSLIVHTGRDGSAFGDSKHKLIGLYSPAGFNSTGHLHKDETMLLMQKGLRALVSQDRLTPLKENKVRMASKTVNATMTVDKEGDHTNVHLDMSVLTPDSPRPTSQPQVIVTTQSVVHREHHVHHHRVTHTISVTPAPQTILQEENQETPTPMPHARMEDRSAYSALEGRRAHQKMYNRKRVFQQEPDEETDSPAFSNLIRQVSGGNNQQATPQDRASDEDTAAEEQEGPGMPSASPATGGRRAQLVLLQPQELRLLRALRKSVEKRGEGQGEGRSPEDEQAEEEAPGSFLQLGEGQGQKETQAETDEDAEEDDAALLNKGEIGGEGGTDVQSDPIPLAFAETDALPSSGDLVTDAQALLQRVDIPVPPSEENEPENSPIDYARDISPLVDLELERARAITGGPAIPTATPPSPYSSNPLSFMEETEEGDEQTKVVTEKQPKKEESEKDKEKEIESISAKIPGPVSPLAAKSVGPRTDELAWGLSRKGRCVVKTKALSFLF</sequence>
<feature type="region of interest" description="Disordered" evidence="1">
    <location>
        <begin position="211"/>
        <end position="230"/>
    </location>
</feature>
<protein>
    <submittedName>
        <fullName evidence="3">Uncharacterized protein</fullName>
    </submittedName>
</protein>
<organism evidence="3">
    <name type="scientific">Chromera velia CCMP2878</name>
    <dbReference type="NCBI Taxonomy" id="1169474"/>
    <lineage>
        <taxon>Eukaryota</taxon>
        <taxon>Sar</taxon>
        <taxon>Alveolata</taxon>
        <taxon>Colpodellida</taxon>
        <taxon>Chromeraceae</taxon>
        <taxon>Chromera</taxon>
    </lineage>
</organism>
<dbReference type="AlphaFoldDB" id="A0A0G4HLE8"/>
<feature type="region of interest" description="Disordered" evidence="1">
    <location>
        <begin position="241"/>
        <end position="277"/>
    </location>
</feature>
<feature type="region of interest" description="Disordered" evidence="1">
    <location>
        <begin position="551"/>
        <end position="639"/>
    </location>
</feature>
<feature type="signal peptide" evidence="2">
    <location>
        <begin position="1"/>
        <end position="19"/>
    </location>
</feature>
<feature type="compositionally biased region" description="Basic and acidic residues" evidence="1">
    <location>
        <begin position="721"/>
        <end position="745"/>
    </location>
</feature>
<keyword evidence="2" id="KW-0732">Signal</keyword>
<feature type="compositionally biased region" description="Basic residues" evidence="1">
    <location>
        <begin position="462"/>
        <end position="472"/>
    </location>
</feature>
<feature type="region of interest" description="Disordered" evidence="1">
    <location>
        <begin position="456"/>
        <end position="530"/>
    </location>
</feature>
<feature type="region of interest" description="Disordered" evidence="1">
    <location>
        <begin position="655"/>
        <end position="674"/>
    </location>
</feature>
<dbReference type="VEuPathDB" id="CryptoDB:Cvel_7358"/>
<name>A0A0G4HLE8_9ALVE</name>